<sequence length="62" mass="7462">MKKGSIEAMNLKQFSADFINWALTHQLESMEFIVKHYSKKSMRIILDEMLRQMISQFMSQKY</sequence>
<accession>A0A0F9DKV9</accession>
<dbReference type="EMBL" id="LAZR01028523">
    <property type="protein sequence ID" value="KKL62333.1"/>
    <property type="molecule type" value="Genomic_DNA"/>
</dbReference>
<name>A0A0F9DKV9_9ZZZZ</name>
<dbReference type="AlphaFoldDB" id="A0A0F9DKV9"/>
<evidence type="ECO:0000313" key="1">
    <source>
        <dbReference type="EMBL" id="KKL62333.1"/>
    </source>
</evidence>
<protein>
    <submittedName>
        <fullName evidence="1">Uncharacterized protein</fullName>
    </submittedName>
</protein>
<comment type="caution">
    <text evidence="1">The sequence shown here is derived from an EMBL/GenBank/DDBJ whole genome shotgun (WGS) entry which is preliminary data.</text>
</comment>
<reference evidence="1" key="1">
    <citation type="journal article" date="2015" name="Nature">
        <title>Complex archaea that bridge the gap between prokaryotes and eukaryotes.</title>
        <authorList>
            <person name="Spang A."/>
            <person name="Saw J.H."/>
            <person name="Jorgensen S.L."/>
            <person name="Zaremba-Niedzwiedzka K."/>
            <person name="Martijn J."/>
            <person name="Lind A.E."/>
            <person name="van Eijk R."/>
            <person name="Schleper C."/>
            <person name="Guy L."/>
            <person name="Ettema T.J."/>
        </authorList>
    </citation>
    <scope>NUCLEOTIDE SEQUENCE</scope>
</reference>
<proteinExistence type="predicted"/>
<gene>
    <name evidence="1" type="ORF">LCGC14_2186220</name>
</gene>
<organism evidence="1">
    <name type="scientific">marine sediment metagenome</name>
    <dbReference type="NCBI Taxonomy" id="412755"/>
    <lineage>
        <taxon>unclassified sequences</taxon>
        <taxon>metagenomes</taxon>
        <taxon>ecological metagenomes</taxon>
    </lineage>
</organism>